<organism evidence="1 2">
    <name type="scientific">Clathrospora elynae</name>
    <dbReference type="NCBI Taxonomy" id="706981"/>
    <lineage>
        <taxon>Eukaryota</taxon>
        <taxon>Fungi</taxon>
        <taxon>Dikarya</taxon>
        <taxon>Ascomycota</taxon>
        <taxon>Pezizomycotina</taxon>
        <taxon>Dothideomycetes</taxon>
        <taxon>Pleosporomycetidae</taxon>
        <taxon>Pleosporales</taxon>
        <taxon>Diademaceae</taxon>
        <taxon>Clathrospora</taxon>
    </lineage>
</organism>
<dbReference type="EMBL" id="ML976278">
    <property type="protein sequence ID" value="KAF1935377.1"/>
    <property type="molecule type" value="Genomic_DNA"/>
</dbReference>
<name>A0A6A5SD67_9PLEO</name>
<dbReference type="AlphaFoldDB" id="A0A6A5SD67"/>
<keyword evidence="2" id="KW-1185">Reference proteome</keyword>
<gene>
    <name evidence="1" type="ORF">EJ02DRAFT_485487</name>
</gene>
<evidence type="ECO:0000313" key="2">
    <source>
        <dbReference type="Proteomes" id="UP000800038"/>
    </source>
</evidence>
<accession>A0A6A5SD67</accession>
<proteinExistence type="predicted"/>
<evidence type="ECO:0000313" key="1">
    <source>
        <dbReference type="EMBL" id="KAF1935377.1"/>
    </source>
</evidence>
<protein>
    <submittedName>
        <fullName evidence="1">Uncharacterized protein</fullName>
    </submittedName>
</protein>
<dbReference type="Proteomes" id="UP000800038">
    <property type="component" value="Unassembled WGS sequence"/>
</dbReference>
<reference evidence="1" key="1">
    <citation type="journal article" date="2020" name="Stud. Mycol.">
        <title>101 Dothideomycetes genomes: a test case for predicting lifestyles and emergence of pathogens.</title>
        <authorList>
            <person name="Haridas S."/>
            <person name="Albert R."/>
            <person name="Binder M."/>
            <person name="Bloem J."/>
            <person name="Labutti K."/>
            <person name="Salamov A."/>
            <person name="Andreopoulos B."/>
            <person name="Baker S."/>
            <person name="Barry K."/>
            <person name="Bills G."/>
            <person name="Bluhm B."/>
            <person name="Cannon C."/>
            <person name="Castanera R."/>
            <person name="Culley D."/>
            <person name="Daum C."/>
            <person name="Ezra D."/>
            <person name="Gonzalez J."/>
            <person name="Henrissat B."/>
            <person name="Kuo A."/>
            <person name="Liang C."/>
            <person name="Lipzen A."/>
            <person name="Lutzoni F."/>
            <person name="Magnuson J."/>
            <person name="Mondo S."/>
            <person name="Nolan M."/>
            <person name="Ohm R."/>
            <person name="Pangilinan J."/>
            <person name="Park H.-J."/>
            <person name="Ramirez L."/>
            <person name="Alfaro M."/>
            <person name="Sun H."/>
            <person name="Tritt A."/>
            <person name="Yoshinaga Y."/>
            <person name="Zwiers L.-H."/>
            <person name="Turgeon B."/>
            <person name="Goodwin S."/>
            <person name="Spatafora J."/>
            <person name="Crous P."/>
            <person name="Grigoriev I."/>
        </authorList>
    </citation>
    <scope>NUCLEOTIDE SEQUENCE</scope>
    <source>
        <strain evidence="1">CBS 161.51</strain>
    </source>
</reference>
<sequence>MKTNHQKPSVTLIKREQRRQTIHLVLGGAFKNSHPDLTKCFYNLNLQCPSLLRYLSVPGTRLDCKQDANLDTQRLVDDPAHIKSAAIKRLYPDSRRLRSDQFLSIIWPHQLPTLHPFRSALRDAYKNDYGMPNMQILDKFALQWAGSFRFLDPQTNRIFTFQLEQFICVRKDLIGQIAGIFTHVHSKARRLFIVLDLAEGNFRQRGVMEAVLDPSDGSDEVLRTPTFKLAGRRMIIGLPSVSAQRIWVVPAMSPNIFWIIDQDIYVI</sequence>